<accession>A0A914W396</accession>
<feature type="compositionally biased region" description="Low complexity" evidence="1">
    <location>
        <begin position="25"/>
        <end position="37"/>
    </location>
</feature>
<evidence type="ECO:0000256" key="1">
    <source>
        <dbReference type="SAM" id="MobiDB-lite"/>
    </source>
</evidence>
<feature type="compositionally biased region" description="Polar residues" evidence="1">
    <location>
        <begin position="51"/>
        <end position="61"/>
    </location>
</feature>
<organism evidence="2 3">
    <name type="scientific">Plectus sambesii</name>
    <dbReference type="NCBI Taxonomy" id="2011161"/>
    <lineage>
        <taxon>Eukaryota</taxon>
        <taxon>Metazoa</taxon>
        <taxon>Ecdysozoa</taxon>
        <taxon>Nematoda</taxon>
        <taxon>Chromadorea</taxon>
        <taxon>Plectida</taxon>
        <taxon>Plectina</taxon>
        <taxon>Plectoidea</taxon>
        <taxon>Plectidae</taxon>
        <taxon>Plectus</taxon>
    </lineage>
</organism>
<evidence type="ECO:0000313" key="2">
    <source>
        <dbReference type="Proteomes" id="UP000887566"/>
    </source>
</evidence>
<feature type="region of interest" description="Disordered" evidence="1">
    <location>
        <begin position="98"/>
        <end position="123"/>
    </location>
</feature>
<dbReference type="AlphaFoldDB" id="A0A914W396"/>
<feature type="compositionally biased region" description="Basic and acidic residues" evidence="1">
    <location>
        <begin position="107"/>
        <end position="123"/>
    </location>
</feature>
<dbReference type="WBParaSite" id="PSAMB.scaffold295size58621.g4455.t1">
    <property type="protein sequence ID" value="PSAMB.scaffold295size58621.g4455.t1"/>
    <property type="gene ID" value="PSAMB.scaffold295size58621.g4455"/>
</dbReference>
<keyword evidence="2" id="KW-1185">Reference proteome</keyword>
<name>A0A914W396_9BILA</name>
<sequence>MMSAEQNCFVYEVKSEPTSYDDQASVSSEFSVSTTSSRRNCDKEVKKHRVASTSSGLNSSKGQRKRGKTAKVASASERILPAISVVEEVRRPRTRTRVKLASSFQKSRGEETDHSEASDKNDHIVKKRSHMTGPKTCQLCGKTVPDIRAHIYRFHLKIPDMFSCTLCDYIHSYQRRCAYIHGMTAHGDRNVITSKANQYESSFKDLREKCFPTTKKLQLTLPFVQRENEVLAVSDACQLCKMDIRKRHGHLGSRRIHIYKYHLKVKDLFSCRACSYTNSSQRYHTLRHAQLRHDGDASFIVSKEAEYETEFLELMKRCFVVDCVDDEDYCEQHFVDEDFIPDSAPSSISALSDKFEGDHFSLLKEPNDLLLMPSLAVEEDKSTCVSLIESRKRKQRENQLVPNDRKDRSTVPSMLNASVKEEETTTDEQNQLTLDIDCNNDPESVEKLASSCQKFCYLCNVAVRNKREHIYRHHLMVEDMFACTKCDYKNSYERRNANLHGKAKHGSQNVIVSKAEQYETAVQKLLDQCFMNQKYRRLQLTLPYTKRQNSSLALSEECQLCKKPFDTNRREHVYRYHLKVVDLFQCKKCLFVSSYSKYRTINHAKKKHGGDKSCILSKEAEFQTDFLKLMEECFVSGVERPPQLSCYQFPDPGGMEHLGWVRVALSGN</sequence>
<dbReference type="Proteomes" id="UP000887566">
    <property type="component" value="Unplaced"/>
</dbReference>
<proteinExistence type="predicted"/>
<evidence type="ECO:0000313" key="3">
    <source>
        <dbReference type="WBParaSite" id="PSAMB.scaffold295size58621.g4455.t1"/>
    </source>
</evidence>
<reference evidence="3" key="1">
    <citation type="submission" date="2022-11" db="UniProtKB">
        <authorList>
            <consortium name="WormBaseParasite"/>
        </authorList>
    </citation>
    <scope>IDENTIFICATION</scope>
</reference>
<protein>
    <submittedName>
        <fullName evidence="3">C2H2-type domain-containing protein</fullName>
    </submittedName>
</protein>
<feature type="region of interest" description="Disordered" evidence="1">
    <location>
        <begin position="17"/>
        <end position="73"/>
    </location>
</feature>